<dbReference type="AlphaFoldDB" id="A0A231H5K3"/>
<gene>
    <name evidence="2" type="ORF">B7C42_03552</name>
</gene>
<proteinExistence type="predicted"/>
<organism evidence="2 3">
    <name type="scientific">Nocardia cerradoensis</name>
    <dbReference type="NCBI Taxonomy" id="85688"/>
    <lineage>
        <taxon>Bacteria</taxon>
        <taxon>Bacillati</taxon>
        <taxon>Actinomycetota</taxon>
        <taxon>Actinomycetes</taxon>
        <taxon>Mycobacteriales</taxon>
        <taxon>Nocardiaceae</taxon>
        <taxon>Nocardia</taxon>
    </lineage>
</organism>
<protein>
    <submittedName>
        <fullName evidence="2">Uncharacterized protein</fullName>
    </submittedName>
</protein>
<sequence>MPRPAIEISDREPTGMGPTTTGTDTADDHSGQQLPKLPTRRTHNQSMAATLRLWHTRNIDLLERVAAGLRHLSPPAACKSTAPIRGRAHATHVMADHATHNCARFRLAAQYIEGHH</sequence>
<reference evidence="2 3" key="1">
    <citation type="submission" date="2017-07" db="EMBL/GenBank/DDBJ databases">
        <title>First draft Genome Sequence of Nocardia cerradoensis isolated from human infection.</title>
        <authorList>
            <person name="Carrasco G."/>
        </authorList>
    </citation>
    <scope>NUCLEOTIDE SEQUENCE [LARGE SCALE GENOMIC DNA]</scope>
    <source>
        <strain evidence="2 3">CNM20130759</strain>
    </source>
</reference>
<evidence type="ECO:0000256" key="1">
    <source>
        <dbReference type="SAM" id="MobiDB-lite"/>
    </source>
</evidence>
<evidence type="ECO:0000313" key="3">
    <source>
        <dbReference type="Proteomes" id="UP000215506"/>
    </source>
</evidence>
<dbReference type="EMBL" id="NGAF01000007">
    <property type="protein sequence ID" value="OXR43996.1"/>
    <property type="molecule type" value="Genomic_DNA"/>
</dbReference>
<feature type="compositionally biased region" description="Low complexity" evidence="1">
    <location>
        <begin position="14"/>
        <end position="24"/>
    </location>
</feature>
<accession>A0A231H5K3</accession>
<dbReference type="Proteomes" id="UP000215506">
    <property type="component" value="Unassembled WGS sequence"/>
</dbReference>
<keyword evidence="3" id="KW-1185">Reference proteome</keyword>
<evidence type="ECO:0000313" key="2">
    <source>
        <dbReference type="EMBL" id="OXR43996.1"/>
    </source>
</evidence>
<feature type="region of interest" description="Disordered" evidence="1">
    <location>
        <begin position="1"/>
        <end position="45"/>
    </location>
</feature>
<name>A0A231H5K3_9NOCA</name>
<comment type="caution">
    <text evidence="2">The sequence shown here is derived from an EMBL/GenBank/DDBJ whole genome shotgun (WGS) entry which is preliminary data.</text>
</comment>